<name>A1VPB1_POLNA</name>
<dbReference type="KEGG" id="pna:Pnap_2181"/>
<dbReference type="Proteomes" id="UP000000644">
    <property type="component" value="Chromosome"/>
</dbReference>
<proteinExistence type="predicted"/>
<dbReference type="InterPro" id="IPR051909">
    <property type="entry name" value="MFP_Cation_Efflux"/>
</dbReference>
<gene>
    <name evidence="3" type="ordered locus">Pnap_2181</name>
</gene>
<keyword evidence="2" id="KW-0732">Signal</keyword>
<reference evidence="4" key="1">
    <citation type="journal article" date="2009" name="Environ. Microbiol.">
        <title>The genome of Polaromonas naphthalenivorans strain CJ2, isolated from coal tar-contaminated sediment, reveals physiological and metabolic versatility and evolution through extensive horizontal gene transfer.</title>
        <authorList>
            <person name="Yagi J.M."/>
            <person name="Sims D."/>
            <person name="Brettin T."/>
            <person name="Bruce D."/>
            <person name="Madsen E.L."/>
        </authorList>
    </citation>
    <scope>NUCLEOTIDE SEQUENCE [LARGE SCALE GENOMIC DNA]</scope>
    <source>
        <strain evidence="4">CJ2</strain>
    </source>
</reference>
<dbReference type="GO" id="GO:0060003">
    <property type="term" value="P:copper ion export"/>
    <property type="evidence" value="ECO:0007669"/>
    <property type="project" value="TreeGrafter"/>
</dbReference>
<dbReference type="PANTHER" id="PTHR30097:SF4">
    <property type="entry name" value="SLR6042 PROTEIN"/>
    <property type="match status" value="1"/>
</dbReference>
<feature type="chain" id="PRO_5002639280" evidence="2">
    <location>
        <begin position="22"/>
        <end position="317"/>
    </location>
</feature>
<protein>
    <submittedName>
        <fullName evidence="3">Uncharacterized protein</fullName>
    </submittedName>
</protein>
<dbReference type="PANTHER" id="PTHR30097">
    <property type="entry name" value="CATION EFFLUX SYSTEM PROTEIN CUSB"/>
    <property type="match status" value="1"/>
</dbReference>
<dbReference type="STRING" id="365044.Pnap_2181"/>
<dbReference type="RefSeq" id="WP_011801567.1">
    <property type="nucleotide sequence ID" value="NC_008781.1"/>
</dbReference>
<dbReference type="GO" id="GO:0015679">
    <property type="term" value="P:plasma membrane copper ion transport"/>
    <property type="evidence" value="ECO:0007669"/>
    <property type="project" value="TreeGrafter"/>
</dbReference>
<keyword evidence="4" id="KW-1185">Reference proteome</keyword>
<dbReference type="GO" id="GO:0030313">
    <property type="term" value="C:cell envelope"/>
    <property type="evidence" value="ECO:0007669"/>
    <property type="project" value="TreeGrafter"/>
</dbReference>
<dbReference type="eggNOG" id="COG0845">
    <property type="taxonomic scope" value="Bacteria"/>
</dbReference>
<dbReference type="EMBL" id="CP000529">
    <property type="protein sequence ID" value="ABM37489.1"/>
    <property type="molecule type" value="Genomic_DNA"/>
</dbReference>
<keyword evidence="1" id="KW-0813">Transport</keyword>
<evidence type="ECO:0000256" key="1">
    <source>
        <dbReference type="ARBA" id="ARBA00022448"/>
    </source>
</evidence>
<dbReference type="OrthoDB" id="9151829at2"/>
<dbReference type="AlphaFoldDB" id="A1VPB1"/>
<accession>A1VPB1</accession>
<dbReference type="HOGENOM" id="CLU_876780_0_0_4"/>
<evidence type="ECO:0000313" key="4">
    <source>
        <dbReference type="Proteomes" id="UP000000644"/>
    </source>
</evidence>
<dbReference type="Gene3D" id="2.40.420.20">
    <property type="match status" value="1"/>
</dbReference>
<organism evidence="3 4">
    <name type="scientific">Polaromonas naphthalenivorans (strain CJ2)</name>
    <dbReference type="NCBI Taxonomy" id="365044"/>
    <lineage>
        <taxon>Bacteria</taxon>
        <taxon>Pseudomonadati</taxon>
        <taxon>Pseudomonadota</taxon>
        <taxon>Betaproteobacteria</taxon>
        <taxon>Burkholderiales</taxon>
        <taxon>Comamonadaceae</taxon>
        <taxon>Polaromonas</taxon>
    </lineage>
</organism>
<evidence type="ECO:0000313" key="3">
    <source>
        <dbReference type="EMBL" id="ABM37489.1"/>
    </source>
</evidence>
<feature type="signal peptide" evidence="2">
    <location>
        <begin position="1"/>
        <end position="21"/>
    </location>
</feature>
<sequence>MKAQHMAALALLWLAPAAANAAAPGGSPAAGKTAAVTLEQISGSSVKRVTLSAKAAQRLGIETGKVSEQSLIRRQMVGGLITLPAGRQPGPTPGGGTFGGFAQAGAGAMPASPAGVQKLAAGLPAQPPVSALVAVASAPGSAASPALAASPPTANLPIVGDAWVQVSLSPGELERLTKEQPARLLALSTRDKFASELLAQPSGVAPVEDAKRSMLTLYYVVPGRDHGLMLNSRVRVELQYSGNEEKQKVVPYSAVYYDGKGAAWVYVNTQPLTYERQRIEVERVAGDLAVLSGGPPVGTPIVTVGAPLLFGAEIFGK</sequence>
<evidence type="ECO:0000256" key="2">
    <source>
        <dbReference type="SAM" id="SignalP"/>
    </source>
</evidence>